<dbReference type="STRING" id="1036181.SAMN05421756_102657"/>
<evidence type="ECO:0000256" key="1">
    <source>
        <dbReference type="SAM" id="MobiDB-lite"/>
    </source>
</evidence>
<evidence type="ECO:0000313" key="3">
    <source>
        <dbReference type="Proteomes" id="UP000198504"/>
    </source>
</evidence>
<feature type="region of interest" description="Disordered" evidence="1">
    <location>
        <begin position="119"/>
        <end position="140"/>
    </location>
</feature>
<dbReference type="InterPro" id="IPR021441">
    <property type="entry name" value="DUF3090"/>
</dbReference>
<dbReference type="OrthoDB" id="156387at2"/>
<name>A0A1H9DUS0_9ACTN</name>
<dbReference type="EMBL" id="FOFA01000002">
    <property type="protein sequence ID" value="SEQ17161.1"/>
    <property type="molecule type" value="Genomic_DNA"/>
</dbReference>
<organism evidence="2 3">
    <name type="scientific">Microlunatus flavus</name>
    <dbReference type="NCBI Taxonomy" id="1036181"/>
    <lineage>
        <taxon>Bacteria</taxon>
        <taxon>Bacillati</taxon>
        <taxon>Actinomycetota</taxon>
        <taxon>Actinomycetes</taxon>
        <taxon>Propionibacteriales</taxon>
        <taxon>Propionibacteriaceae</taxon>
        <taxon>Microlunatus</taxon>
    </lineage>
</organism>
<feature type="compositionally biased region" description="Acidic residues" evidence="1">
    <location>
        <begin position="119"/>
        <end position="129"/>
    </location>
</feature>
<dbReference type="AlphaFoldDB" id="A0A1H9DUS0"/>
<dbReference type="NCBIfam" id="TIGR03847">
    <property type="entry name" value="conserved hypothetical protein"/>
    <property type="match status" value="1"/>
</dbReference>
<accession>A0A1H9DUS0</accession>
<dbReference type="RefSeq" id="WP_091178473.1">
    <property type="nucleotide sequence ID" value="NZ_FOFA01000002.1"/>
</dbReference>
<reference evidence="3" key="1">
    <citation type="submission" date="2016-10" db="EMBL/GenBank/DDBJ databases">
        <authorList>
            <person name="Varghese N."/>
            <person name="Submissions S."/>
        </authorList>
    </citation>
    <scope>NUCLEOTIDE SEQUENCE [LARGE SCALE GENOMIC DNA]</scope>
    <source>
        <strain evidence="3">CGMCC 4.6856</strain>
    </source>
</reference>
<sequence length="203" mass="22198">MAILVHRYDAPDRFVAGTVGQPGERTFFLQARQGNRITSVACEKQQVSVLAEHLDRVLDEVVRRGVAGSGTSVGTGRAKDVDPLDAPISEEFRVGTMTIAWDPSIDRIVIELFSNVDRDEAEEAEETPVEPEPTGTTADLDDDIEADEVFVVKITASYAREFVTRAQALVAAGRPPCPFCLQPIEPTGHICPRANGYRRALFS</sequence>
<keyword evidence="3" id="KW-1185">Reference proteome</keyword>
<dbReference type="Proteomes" id="UP000198504">
    <property type="component" value="Unassembled WGS sequence"/>
</dbReference>
<proteinExistence type="predicted"/>
<gene>
    <name evidence="2" type="ORF">SAMN05421756_102657</name>
</gene>
<dbReference type="Pfam" id="PF11290">
    <property type="entry name" value="DUF3090"/>
    <property type="match status" value="1"/>
</dbReference>
<evidence type="ECO:0008006" key="4">
    <source>
        <dbReference type="Google" id="ProtNLM"/>
    </source>
</evidence>
<protein>
    <recommendedName>
        <fullName evidence="4">Repeat protein (TIGR03847 family)</fullName>
    </recommendedName>
</protein>
<evidence type="ECO:0000313" key="2">
    <source>
        <dbReference type="EMBL" id="SEQ17161.1"/>
    </source>
</evidence>